<accession>L0E079</accession>
<dbReference type="PATRIC" id="fig|1255043.3.peg.2410"/>
<reference evidence="1" key="1">
    <citation type="submission" date="2015-12" db="EMBL/GenBank/DDBJ databases">
        <authorList>
            <person name="Tikhonova T.V."/>
            <person name="Pavlov A.R."/>
            <person name="Beletsky A.V."/>
            <person name="Mardanov A.V."/>
            <person name="Sorokin D.Y."/>
            <person name="Ravin N.V."/>
            <person name="Popov V.O."/>
        </authorList>
    </citation>
    <scope>NUCLEOTIDE SEQUENCE</scope>
    <source>
        <strain evidence="1">DSM 14787</strain>
    </source>
</reference>
<dbReference type="Proteomes" id="UP000010809">
    <property type="component" value="Chromosome"/>
</dbReference>
<dbReference type="eggNOG" id="ENOG5032V2M">
    <property type="taxonomic scope" value="Bacteria"/>
</dbReference>
<keyword evidence="2" id="KW-1185">Reference proteome</keyword>
<dbReference type="HOGENOM" id="CLU_1748841_0_0_6"/>
<dbReference type="EMBL" id="CP003989">
    <property type="protein sequence ID" value="AGA34031.1"/>
    <property type="molecule type" value="Genomic_DNA"/>
</dbReference>
<dbReference type="AlphaFoldDB" id="L0E079"/>
<gene>
    <name evidence="1" type="ordered locus">TVNIR_2388</name>
</gene>
<name>L0E079_THIND</name>
<evidence type="ECO:0000313" key="2">
    <source>
        <dbReference type="Proteomes" id="UP000010809"/>
    </source>
</evidence>
<evidence type="ECO:0000313" key="1">
    <source>
        <dbReference type="EMBL" id="AGA34031.1"/>
    </source>
</evidence>
<dbReference type="KEGG" id="tni:TVNIR_2388"/>
<proteinExistence type="predicted"/>
<dbReference type="STRING" id="1255043.TVNIR_2388"/>
<sequence>MRGGNVHRRRGCGIIAADFKEGQNGMTTSVEAGIGDEFLERFNGGFTGILHWHQLDALWERLRAQLDGTWHVYAIGEPPPVEPVTAAELDRFIRELDALLRAEHDEEYCGVVYVDSTDVPSLVKIFDPNNLGSSCGSSGLRVLPGWVLSRDIPVDLEAAMPPTRSRRRWWRSLFPG</sequence>
<organism evidence="1 2">
    <name type="scientific">Thioalkalivibrio nitratireducens (strain DSM 14787 / UNIQEM 213 / ALEN2)</name>
    <dbReference type="NCBI Taxonomy" id="1255043"/>
    <lineage>
        <taxon>Bacteria</taxon>
        <taxon>Pseudomonadati</taxon>
        <taxon>Pseudomonadota</taxon>
        <taxon>Gammaproteobacteria</taxon>
        <taxon>Chromatiales</taxon>
        <taxon>Ectothiorhodospiraceae</taxon>
        <taxon>Thioalkalivibrio</taxon>
    </lineage>
</organism>
<protein>
    <submittedName>
        <fullName evidence="1">Uncharacterized protein</fullName>
    </submittedName>
</protein>